<dbReference type="CDD" id="cd00402">
    <property type="entry name" value="Riboflavin_synthase_like"/>
    <property type="match status" value="1"/>
</dbReference>
<evidence type="ECO:0000256" key="4">
    <source>
        <dbReference type="ARBA" id="ARBA00011233"/>
    </source>
</evidence>
<dbReference type="InterPro" id="IPR023366">
    <property type="entry name" value="ATP_synth_asu-like_sf"/>
</dbReference>
<sequence length="215" mass="23416">MFTGIVEELGTVKKIKKGANSAVFTIQAEKILDDLKTGDSVAVNGICLTVTACLKNGFTADVMHETLNRSALIQLSPGQHVNLERAMPANGRFGGHIVAGHVDGTGRITKIHRDDNAVWYTIQTSDQIMKYIVIKGSVTIDGISLTVAKVSEKDFSISAIPHTVKITVLGERKEGDMVNLETDIIGKYVEKLITPVKEQPSKSNITRDFLSKYGF</sequence>
<dbReference type="GO" id="GO:0004746">
    <property type="term" value="F:riboflavin synthase activity"/>
    <property type="evidence" value="ECO:0007669"/>
    <property type="project" value="UniProtKB-UniRule"/>
</dbReference>
<dbReference type="PROSITE" id="PS51177">
    <property type="entry name" value="LUMAZINE_BIND"/>
    <property type="match status" value="2"/>
</dbReference>
<dbReference type="PANTHER" id="PTHR21098:SF12">
    <property type="entry name" value="RIBOFLAVIN SYNTHASE"/>
    <property type="match status" value="1"/>
</dbReference>
<name>A0A174KI72_9FIRM</name>
<dbReference type="InterPro" id="IPR001783">
    <property type="entry name" value="Lumazine-bd"/>
</dbReference>
<evidence type="ECO:0000256" key="1">
    <source>
        <dbReference type="ARBA" id="ARBA00000968"/>
    </source>
</evidence>
<dbReference type="PIRSF" id="PIRSF000498">
    <property type="entry name" value="Riboflavin_syn_A"/>
    <property type="match status" value="1"/>
</dbReference>
<feature type="domain" description="Lumazine-binding" evidence="12">
    <location>
        <begin position="1"/>
        <end position="96"/>
    </location>
</feature>
<comment type="subunit">
    <text evidence="4">Homotrimer.</text>
</comment>
<evidence type="ECO:0000256" key="5">
    <source>
        <dbReference type="ARBA" id="ARBA00012827"/>
    </source>
</evidence>
<dbReference type="EC" id="2.5.1.9" evidence="5 10"/>
<evidence type="ECO:0000313" key="13">
    <source>
        <dbReference type="EMBL" id="CUP09498.1"/>
    </source>
</evidence>
<dbReference type="Gene3D" id="2.40.30.20">
    <property type="match status" value="2"/>
</dbReference>
<keyword evidence="7" id="KW-0686">Riboflavin biosynthesis</keyword>
<feature type="repeat" description="Lumazine-binding" evidence="11">
    <location>
        <begin position="1"/>
        <end position="96"/>
    </location>
</feature>
<dbReference type="Proteomes" id="UP000095712">
    <property type="component" value="Unassembled WGS sequence"/>
</dbReference>
<dbReference type="InterPro" id="IPR026017">
    <property type="entry name" value="Lumazine-bd_dom"/>
</dbReference>
<keyword evidence="8 13" id="KW-0808">Transferase</keyword>
<evidence type="ECO:0000313" key="14">
    <source>
        <dbReference type="Proteomes" id="UP000095712"/>
    </source>
</evidence>
<organism evidence="13 14">
    <name type="scientific">Blautia wexlerae</name>
    <dbReference type="NCBI Taxonomy" id="418240"/>
    <lineage>
        <taxon>Bacteria</taxon>
        <taxon>Bacillati</taxon>
        <taxon>Bacillota</taxon>
        <taxon>Clostridia</taxon>
        <taxon>Lachnospirales</taxon>
        <taxon>Lachnospiraceae</taxon>
        <taxon>Blautia</taxon>
    </lineage>
</organism>
<dbReference type="NCBIfam" id="NF009566">
    <property type="entry name" value="PRK13020.1"/>
    <property type="match status" value="1"/>
</dbReference>
<evidence type="ECO:0000256" key="3">
    <source>
        <dbReference type="ARBA" id="ARBA00004887"/>
    </source>
</evidence>
<dbReference type="InterPro" id="IPR017938">
    <property type="entry name" value="Riboflavin_synthase-like_b-brl"/>
</dbReference>
<comment type="pathway">
    <text evidence="3">Cofactor biosynthesis; riboflavin biosynthesis; riboflavin from 2-hydroxy-3-oxobutyl phosphate and 5-amino-6-(D-ribitylamino)uracil: step 2/2.</text>
</comment>
<keyword evidence="9" id="KW-0677">Repeat</keyword>
<evidence type="ECO:0000259" key="12">
    <source>
        <dbReference type="PROSITE" id="PS51177"/>
    </source>
</evidence>
<evidence type="ECO:0000256" key="9">
    <source>
        <dbReference type="ARBA" id="ARBA00022737"/>
    </source>
</evidence>
<protein>
    <recommendedName>
        <fullName evidence="6 10">Riboflavin synthase</fullName>
        <ecNumber evidence="5 10">2.5.1.9</ecNumber>
    </recommendedName>
</protein>
<dbReference type="NCBIfam" id="TIGR00187">
    <property type="entry name" value="ribE"/>
    <property type="match status" value="1"/>
</dbReference>
<dbReference type="AlphaFoldDB" id="A0A174KI72"/>
<dbReference type="FunFam" id="2.40.30.20:FF:000003">
    <property type="entry name" value="Riboflavin synthase, alpha subunit"/>
    <property type="match status" value="1"/>
</dbReference>
<accession>A0A174KI72</accession>
<feature type="domain" description="Lumazine-binding" evidence="12">
    <location>
        <begin position="97"/>
        <end position="193"/>
    </location>
</feature>
<dbReference type="RefSeq" id="WP_055149430.1">
    <property type="nucleotide sequence ID" value="NZ_CZAW01000004.1"/>
</dbReference>
<dbReference type="NCBIfam" id="NF006767">
    <property type="entry name" value="PRK09289.1"/>
    <property type="match status" value="1"/>
</dbReference>
<dbReference type="Pfam" id="PF00677">
    <property type="entry name" value="Lum_binding"/>
    <property type="match status" value="2"/>
</dbReference>
<dbReference type="EMBL" id="CZAW01000004">
    <property type="protein sequence ID" value="CUP09498.1"/>
    <property type="molecule type" value="Genomic_DNA"/>
</dbReference>
<feature type="repeat" description="Lumazine-binding" evidence="11">
    <location>
        <begin position="97"/>
        <end position="193"/>
    </location>
</feature>
<dbReference type="OrthoDB" id="9788537at2"/>
<evidence type="ECO:0000256" key="8">
    <source>
        <dbReference type="ARBA" id="ARBA00022679"/>
    </source>
</evidence>
<evidence type="ECO:0000256" key="2">
    <source>
        <dbReference type="ARBA" id="ARBA00002803"/>
    </source>
</evidence>
<evidence type="ECO:0000256" key="6">
    <source>
        <dbReference type="ARBA" id="ARBA00013950"/>
    </source>
</evidence>
<dbReference type="PANTHER" id="PTHR21098">
    <property type="entry name" value="RIBOFLAVIN SYNTHASE ALPHA CHAIN"/>
    <property type="match status" value="1"/>
</dbReference>
<evidence type="ECO:0000256" key="11">
    <source>
        <dbReference type="PROSITE-ProRule" id="PRU00524"/>
    </source>
</evidence>
<evidence type="ECO:0000256" key="10">
    <source>
        <dbReference type="NCBIfam" id="TIGR00187"/>
    </source>
</evidence>
<comment type="catalytic activity">
    <reaction evidence="1">
        <text>2 6,7-dimethyl-8-(1-D-ribityl)lumazine + H(+) = 5-amino-6-(D-ribitylamino)uracil + riboflavin</text>
        <dbReference type="Rhea" id="RHEA:20772"/>
        <dbReference type="ChEBI" id="CHEBI:15378"/>
        <dbReference type="ChEBI" id="CHEBI:15934"/>
        <dbReference type="ChEBI" id="CHEBI:57986"/>
        <dbReference type="ChEBI" id="CHEBI:58201"/>
        <dbReference type="EC" id="2.5.1.9"/>
    </reaction>
</comment>
<dbReference type="GO" id="GO:0009231">
    <property type="term" value="P:riboflavin biosynthetic process"/>
    <property type="evidence" value="ECO:0007669"/>
    <property type="project" value="UniProtKB-KW"/>
</dbReference>
<dbReference type="SUPFAM" id="SSF63380">
    <property type="entry name" value="Riboflavin synthase domain-like"/>
    <property type="match status" value="2"/>
</dbReference>
<dbReference type="FunFam" id="2.40.30.20:FF:000004">
    <property type="entry name" value="Riboflavin synthase, alpha subunit"/>
    <property type="match status" value="1"/>
</dbReference>
<gene>
    <name evidence="13" type="primary">ribE</name>
    <name evidence="13" type="ORF">ERS852523_00541</name>
</gene>
<proteinExistence type="predicted"/>
<evidence type="ECO:0000256" key="7">
    <source>
        <dbReference type="ARBA" id="ARBA00022619"/>
    </source>
</evidence>
<reference evidence="13 14" key="1">
    <citation type="submission" date="2015-09" db="EMBL/GenBank/DDBJ databases">
        <authorList>
            <consortium name="Pathogen Informatics"/>
        </authorList>
    </citation>
    <scope>NUCLEOTIDE SEQUENCE [LARGE SCALE GENOMIC DNA]</scope>
    <source>
        <strain evidence="13 14">2789STDY5834911</strain>
    </source>
</reference>
<comment type="function">
    <text evidence="2">Catalyzes the dismutation of two molecules of 6,7-dimethyl-8-ribityllumazine, resulting in the formation of riboflavin and 5-amino-6-(D-ribitylamino)uracil.</text>
</comment>